<feature type="domain" description="Phage tail lysozyme" evidence="4">
    <location>
        <begin position="1350"/>
        <end position="1482"/>
    </location>
</feature>
<feature type="region of interest" description="Disordered" evidence="1">
    <location>
        <begin position="1129"/>
        <end position="1152"/>
    </location>
</feature>
<feature type="region of interest" description="Disordered" evidence="1">
    <location>
        <begin position="949"/>
        <end position="983"/>
    </location>
</feature>
<feature type="compositionally biased region" description="Polar residues" evidence="1">
    <location>
        <begin position="953"/>
        <end position="975"/>
    </location>
</feature>
<keyword evidence="2" id="KW-0812">Transmembrane</keyword>
<feature type="domain" description="TraG N-terminal Proteobacteria" evidence="3">
    <location>
        <begin position="52"/>
        <end position="190"/>
    </location>
</feature>
<evidence type="ECO:0000259" key="4">
    <source>
        <dbReference type="Pfam" id="PF18013"/>
    </source>
</evidence>
<dbReference type="InterPro" id="IPR041219">
    <property type="entry name" value="Phage_lysozyme2"/>
</dbReference>
<dbReference type="InterPro" id="IPR012931">
    <property type="entry name" value="TraG_N_Proteobacteria"/>
</dbReference>
<evidence type="ECO:0000313" key="6">
    <source>
        <dbReference type="Proteomes" id="UP000198238"/>
    </source>
</evidence>
<feature type="transmembrane region" description="Helical" evidence="2">
    <location>
        <begin position="84"/>
        <end position="102"/>
    </location>
</feature>
<feature type="transmembrane region" description="Helical" evidence="2">
    <location>
        <begin position="52"/>
        <end position="72"/>
    </location>
</feature>
<gene>
    <name evidence="5" type="ORF">BG910_11005</name>
</gene>
<dbReference type="EMBL" id="CP022278">
    <property type="protein sequence ID" value="ASK28186.1"/>
    <property type="molecule type" value="Genomic_DNA"/>
</dbReference>
<feature type="domain" description="TraG N-terminal Proteobacteria" evidence="3">
    <location>
        <begin position="392"/>
        <end position="591"/>
    </location>
</feature>
<dbReference type="KEGG" id="nei:BG910_11005"/>
<keyword evidence="2" id="KW-0472">Membrane</keyword>
<feature type="transmembrane region" description="Helical" evidence="2">
    <location>
        <begin position="561"/>
        <end position="581"/>
    </location>
</feature>
<feature type="transmembrane region" description="Helical" evidence="2">
    <location>
        <begin position="490"/>
        <end position="515"/>
    </location>
</feature>
<name>A0A220S440_9NEIS</name>
<dbReference type="Proteomes" id="UP000198238">
    <property type="component" value="Chromosome"/>
</dbReference>
<keyword evidence="6" id="KW-1185">Reference proteome</keyword>
<protein>
    <recommendedName>
        <fullName evidence="7">TraG N-terminal Proteobacteria domain-containing protein</fullName>
    </recommendedName>
</protein>
<keyword evidence="2" id="KW-1133">Transmembrane helix</keyword>
<dbReference type="Gene3D" id="1.10.530.10">
    <property type="match status" value="1"/>
</dbReference>
<evidence type="ECO:0000256" key="1">
    <source>
        <dbReference type="SAM" id="MobiDB-lite"/>
    </source>
</evidence>
<evidence type="ECO:0000259" key="3">
    <source>
        <dbReference type="Pfam" id="PF07916"/>
    </source>
</evidence>
<dbReference type="RefSeq" id="WP_089036876.1">
    <property type="nucleotide sequence ID" value="NZ_CP022278.1"/>
</dbReference>
<feature type="transmembrane region" description="Helical" evidence="2">
    <location>
        <begin position="108"/>
        <end position="124"/>
    </location>
</feature>
<feature type="region of interest" description="Disordered" evidence="1">
    <location>
        <begin position="1307"/>
        <end position="1331"/>
    </location>
</feature>
<proteinExistence type="predicted"/>
<reference evidence="5 6" key="1">
    <citation type="submission" date="2017-06" db="EMBL/GenBank/DDBJ databases">
        <title>Neisseria chenwenguii sp. nov., isolated from the intestinal contents of Tibetan Plateau Pika in Yushu, Qinghai Province, China.</title>
        <authorList>
            <person name="Zhang G."/>
        </authorList>
    </citation>
    <scope>NUCLEOTIDE SEQUENCE [LARGE SCALE GENOMIC DNA]</scope>
    <source>
        <strain evidence="5 6">10023</strain>
    </source>
</reference>
<organism evidence="5 6">
    <name type="scientific">Neisseria chenwenguii</name>
    <dbReference type="NCBI Taxonomy" id="1853278"/>
    <lineage>
        <taxon>Bacteria</taxon>
        <taxon>Pseudomonadati</taxon>
        <taxon>Pseudomonadota</taxon>
        <taxon>Betaproteobacteria</taxon>
        <taxon>Neisseriales</taxon>
        <taxon>Neisseriaceae</taxon>
        <taxon>Neisseria</taxon>
    </lineage>
</organism>
<evidence type="ECO:0008006" key="7">
    <source>
        <dbReference type="Google" id="ProtNLM"/>
    </source>
</evidence>
<feature type="transmembrane region" description="Helical" evidence="2">
    <location>
        <begin position="12"/>
        <end position="32"/>
    </location>
</feature>
<sequence length="1513" mass="161574">MDKHVIGQSKGIFSGCLKYLGILTLILAPLAAWADALPASIETEGNSDITTLWVVGDIDVIARGLNAVAMFFNGAGTGSPLISLLTLGALIALAVMLTQFITKRTMDPANTFLMIVIVATLFIPKTSVWVSSYYDARGGAGAGAVGFRKIDNVPIGVAWPLGFFSNISKKVSEIYDTGMQVLPDTAATGSGTAVTEGGILTHGAEGYFSPLKTVLRLRNQFSAPENTLMLSNLANASQVCNWSDRWGDADKGGIFNVMARGHQTGMVRIALPAAKAGDPPVIGLVGCSDAGKIISLMMLKNVVNLPGKNYSQTAVSATNTRNLSAVKGTHIADTQRYENAQSELDQLPQAIAAAARGDTSRTADAMGVGNPDTLLNLVRSQIEQGQMQPAALAQVFTSANAVSAVEIEANMIFTNIVQSCVGSNDANCAKQAFMMSEARNRAAVDAAGEASMFQNFMGHSMNILMFIYIVMSPIMIFVILTMGWSGMRIMGAYLLFAAWINSWLPLNSAISFYMLQNYHNRMRDLVLAIAGSDEPGRILSPAVINGIFNSTQDMLASASTLMAATPLVMLSLLSGSIYGMVQLAQRMNMGGKDYVDESKAAPQLDQSEVVGMARMLQNSSAGGTLGTQNFAQNIMSNADATNPAAISLQTSQQAIDSARTSAAAKVQMMEGAAESRTLAQIDSDGKVTQTGIVYTQTVDGKDVARIAHTGEHAVAANEKFALGISGDKVVSIGAKGEISDSVTYKDTEGNSHDLTQGTNIGNTESIQTSFGTMNSHQLNSSISQNLSDAREQARSIEQATSDTVSHGFSTSINRTGFASLVSNDAVLAQQQLSAGAASAGKYDAAAGSALQAASSNSSAYFSTLTGLSTGTESERFAALAALHGLSAANPAGHAQAYANMAQGALAVQEQNRTMRTDNQATIEQQISSDNAGQLGSFQNPLNNKEQLEAANPQGRTSSSFGDPRNSNTLSSNGHSQPEGLTPAERQKILEYNRARVAEMTEFNNSVMKEVNDRPALQKFFDYTQADAWKAWHNAGEQLDKGDYGGAALGYLTSGLEAASLGTGRLLRDITGTQDTSPTGLSDTNNPELNAKIRQMEANQKMMSGFNMSDTTKTIDGKPIEEIIGRNPAAPIANSVPTTASNGGDGMALPTSRSGLTHLQRNEAFAGEKINGIETHKGTLAIAHAMEKLFDNQQQDVRFSAFNDRYHVEERPRSLHTKGLAVDMVLDQEGKSLDALSTRHSNWEQAESRIHKLMQDNGFQKKDYSVDYEWKGKNGATGDHVHFQFNNQEAANRFASLAEAGQVKGLLGTTSSNNESTQASTTGNSSFLSQTGSSYVGQGRVPSLSSEQKINMLAIYDAARANGLSHAQASAFTAEVGRENSFRTNIMSGSHTDDHNNKTNKGIISWQSGREKQLDAWMKERGLMNSDGSYKQGQAAVNAQVAFAIHEMRNVNAYNKTEQIFLNNPNVSYQEATKVLGTNYIAWRYNDPAYAAGHSNRDSFYNALQKALTDRSAK</sequence>
<accession>A0A220S440</accession>
<evidence type="ECO:0000313" key="5">
    <source>
        <dbReference type="EMBL" id="ASK28186.1"/>
    </source>
</evidence>
<feature type="transmembrane region" description="Helical" evidence="2">
    <location>
        <begin position="463"/>
        <end position="484"/>
    </location>
</feature>
<dbReference type="Pfam" id="PF18013">
    <property type="entry name" value="Phage_lysozyme2"/>
    <property type="match status" value="1"/>
</dbReference>
<evidence type="ECO:0000256" key="2">
    <source>
        <dbReference type="SAM" id="Phobius"/>
    </source>
</evidence>
<dbReference type="Pfam" id="PF07916">
    <property type="entry name" value="TraG_N"/>
    <property type="match status" value="2"/>
</dbReference>